<proteinExistence type="predicted"/>
<dbReference type="RefSeq" id="XP_014669651.1">
    <property type="nucleotide sequence ID" value="XM_014814165.1"/>
</dbReference>
<keyword evidence="2" id="KW-0812">Transmembrane</keyword>
<evidence type="ECO:0000313" key="6">
    <source>
        <dbReference type="RefSeq" id="XP_014669652.1"/>
    </source>
</evidence>
<accession>A0ABM1EBT0</accession>
<evidence type="ECO:0000256" key="1">
    <source>
        <dbReference type="SAM" id="MobiDB-lite"/>
    </source>
</evidence>
<feature type="region of interest" description="Disordered" evidence="1">
    <location>
        <begin position="20"/>
        <end position="41"/>
    </location>
</feature>
<keyword evidence="2" id="KW-1133">Transmembrane helix</keyword>
<dbReference type="RefSeq" id="XP_014669652.1">
    <property type="nucleotide sequence ID" value="XM_014814166.1"/>
</dbReference>
<evidence type="ECO:0000313" key="4">
    <source>
        <dbReference type="Proteomes" id="UP000695022"/>
    </source>
</evidence>
<dbReference type="Proteomes" id="UP000695022">
    <property type="component" value="Unplaced"/>
</dbReference>
<dbReference type="GeneID" id="106810727"/>
<feature type="region of interest" description="Disordered" evidence="1">
    <location>
        <begin position="390"/>
        <end position="422"/>
    </location>
</feature>
<feature type="signal peptide" evidence="3">
    <location>
        <begin position="1"/>
        <end position="17"/>
    </location>
</feature>
<gene>
    <name evidence="5 6" type="primary">LOC106810727</name>
</gene>
<evidence type="ECO:0000313" key="5">
    <source>
        <dbReference type="RefSeq" id="XP_014669651.1"/>
    </source>
</evidence>
<feature type="compositionally biased region" description="Basic and acidic residues" evidence="1">
    <location>
        <begin position="169"/>
        <end position="182"/>
    </location>
</feature>
<feature type="region of interest" description="Disordered" evidence="1">
    <location>
        <begin position="74"/>
        <end position="191"/>
    </location>
</feature>
<feature type="compositionally biased region" description="Low complexity" evidence="1">
    <location>
        <begin position="83"/>
        <end position="109"/>
    </location>
</feature>
<evidence type="ECO:0000256" key="3">
    <source>
        <dbReference type="SAM" id="SignalP"/>
    </source>
</evidence>
<keyword evidence="2" id="KW-0472">Membrane</keyword>
<keyword evidence="3" id="KW-0732">Signal</keyword>
<feature type="transmembrane region" description="Helical" evidence="2">
    <location>
        <begin position="355"/>
        <end position="376"/>
    </location>
</feature>
<organism evidence="4 5">
    <name type="scientific">Priapulus caudatus</name>
    <name type="common">Priapulid worm</name>
    <dbReference type="NCBI Taxonomy" id="37621"/>
    <lineage>
        <taxon>Eukaryota</taxon>
        <taxon>Metazoa</taxon>
        <taxon>Ecdysozoa</taxon>
        <taxon>Scalidophora</taxon>
        <taxon>Priapulida</taxon>
        <taxon>Priapulimorpha</taxon>
        <taxon>Priapulimorphida</taxon>
        <taxon>Priapulidae</taxon>
        <taxon>Priapulus</taxon>
    </lineage>
</organism>
<feature type="chain" id="PRO_5045022211" evidence="3">
    <location>
        <begin position="18"/>
        <end position="422"/>
    </location>
</feature>
<protein>
    <submittedName>
        <fullName evidence="5 6">Uncharacterized protein LOC106810727</fullName>
    </submittedName>
</protein>
<name>A0ABM1EBT0_PRICU</name>
<reference evidence="5 6" key="1">
    <citation type="submission" date="2025-05" db="UniProtKB">
        <authorList>
            <consortium name="RefSeq"/>
        </authorList>
    </citation>
    <scope>IDENTIFICATION</scope>
</reference>
<keyword evidence="4" id="KW-1185">Reference proteome</keyword>
<feature type="compositionally biased region" description="Basic and acidic residues" evidence="1">
    <location>
        <begin position="118"/>
        <end position="128"/>
    </location>
</feature>
<evidence type="ECO:0000256" key="2">
    <source>
        <dbReference type="SAM" id="Phobius"/>
    </source>
</evidence>
<sequence length="422" mass="45866">MMAACHVFIVFVMMSSATVQPRPSASGSAGTPQGQSTQAEAEHIRNNATWRMVGDTLTSATDNGTISISLSVAETETSDDDVAAATSRPAPAIAQTQKSATSAAAPPSVDDSDNDDETVGRDLNESRRHVATLRPDPGREQADEPEASASQNNYRHTNEDKDAEEEEAEKEREGEEEEKGKEEEGEGEKQQLQLEADDRLRAVAASAQKSEVVYVNDSIEFIIRVNKTGMYVYELEKRPGEDDDDDGGAHAQTLDLHEASLVIVEEIPADWNESEHPLPPDTRFQHSPLEVVDSLAQRVGEGFELPPAKQPIIYEDAYDATVALRENGDVVKDPNASVDDKGLIMTVGKMELLNIVVPVAVGLTTALFLVMLLWAIRHFNSQSKVPERRESIVEEGGEVEQNSGDTSVLLLGEPGESTEDEC</sequence>
<feature type="compositionally biased region" description="Polar residues" evidence="1">
    <location>
        <begin position="20"/>
        <end position="39"/>
    </location>
</feature>